<evidence type="ECO:0000313" key="2">
    <source>
        <dbReference type="EMBL" id="KAK5780690.1"/>
    </source>
</evidence>
<organism evidence="2 3">
    <name type="scientific">Arxiozyma heterogenica</name>
    <dbReference type="NCBI Taxonomy" id="278026"/>
    <lineage>
        <taxon>Eukaryota</taxon>
        <taxon>Fungi</taxon>
        <taxon>Dikarya</taxon>
        <taxon>Ascomycota</taxon>
        <taxon>Saccharomycotina</taxon>
        <taxon>Saccharomycetes</taxon>
        <taxon>Saccharomycetales</taxon>
        <taxon>Saccharomycetaceae</taxon>
        <taxon>Arxiozyma</taxon>
    </lineage>
</organism>
<protein>
    <submittedName>
        <fullName evidence="2">Uncharacterized protein</fullName>
    </submittedName>
</protein>
<feature type="compositionally biased region" description="Basic residues" evidence="1">
    <location>
        <begin position="90"/>
        <end position="101"/>
    </location>
</feature>
<name>A0AAN8A965_9SACH</name>
<dbReference type="Proteomes" id="UP001306508">
    <property type="component" value="Unassembled WGS sequence"/>
</dbReference>
<dbReference type="EMBL" id="JAWIZZ010000040">
    <property type="protein sequence ID" value="KAK5780690.1"/>
    <property type="molecule type" value="Genomic_DNA"/>
</dbReference>
<evidence type="ECO:0000313" key="3">
    <source>
        <dbReference type="Proteomes" id="UP001306508"/>
    </source>
</evidence>
<reference evidence="3" key="1">
    <citation type="submission" date="2023-07" db="EMBL/GenBank/DDBJ databases">
        <title>A draft genome of Kazachstania heterogenica Y-27499.</title>
        <authorList>
            <person name="Donic C."/>
            <person name="Kralova J.S."/>
            <person name="Fidel L."/>
            <person name="Ben-Dor S."/>
            <person name="Jung S."/>
        </authorList>
    </citation>
    <scope>NUCLEOTIDE SEQUENCE [LARGE SCALE GENOMIC DNA]</scope>
    <source>
        <strain evidence="3">Y27499</strain>
    </source>
</reference>
<proteinExistence type="predicted"/>
<comment type="caution">
    <text evidence="2">The sequence shown here is derived from an EMBL/GenBank/DDBJ whole genome shotgun (WGS) entry which is preliminary data.</text>
</comment>
<accession>A0AAN8A965</accession>
<evidence type="ECO:0000256" key="1">
    <source>
        <dbReference type="SAM" id="MobiDB-lite"/>
    </source>
</evidence>
<keyword evidence="3" id="KW-1185">Reference proteome</keyword>
<sequence>MSNLIHKFTEKVGGSLDDDNQEKQRQRTQAQAGAQMQSHAGMQGGHRMTQPRRFQTGENLEREEDMGRDQYDLGRTSGGMNDTYMGSGGMKHHGQHHQHHQHMNDQDESACAGRGFKNDWKTAENMKTAGYNPTERDL</sequence>
<gene>
    <name evidence="2" type="ORF">RI543_001812</name>
</gene>
<feature type="region of interest" description="Disordered" evidence="1">
    <location>
        <begin position="1"/>
        <end position="112"/>
    </location>
</feature>
<dbReference type="AlphaFoldDB" id="A0AAN8A965"/>
<feature type="compositionally biased region" description="Low complexity" evidence="1">
    <location>
        <begin position="27"/>
        <end position="37"/>
    </location>
</feature>